<dbReference type="PANTHER" id="PTHR24201">
    <property type="entry name" value="ANK_REP_REGION DOMAIN-CONTAINING PROTEIN"/>
    <property type="match status" value="1"/>
</dbReference>
<dbReference type="Proteomes" id="UP000028681">
    <property type="component" value="Chromosome"/>
</dbReference>
<keyword evidence="4" id="KW-0732">Signal</keyword>
<organism evidence="5 6">
    <name type="scientific">Edwardsiella anguillarum ET080813</name>
    <dbReference type="NCBI Taxonomy" id="667120"/>
    <lineage>
        <taxon>Bacteria</taxon>
        <taxon>Pseudomonadati</taxon>
        <taxon>Pseudomonadota</taxon>
        <taxon>Gammaproteobacteria</taxon>
        <taxon>Enterobacterales</taxon>
        <taxon>Hafniaceae</taxon>
        <taxon>Edwardsiella</taxon>
    </lineage>
</organism>
<evidence type="ECO:0000313" key="5">
    <source>
        <dbReference type="EMBL" id="AIJ09760.1"/>
    </source>
</evidence>
<dbReference type="RefSeq" id="WP_034164304.1">
    <property type="nucleotide sequence ID" value="NZ_CP006664.1"/>
</dbReference>
<evidence type="ECO:0000256" key="2">
    <source>
        <dbReference type="ARBA" id="ARBA00023043"/>
    </source>
</evidence>
<gene>
    <name evidence="5" type="ORF">ETEE_3338</name>
</gene>
<dbReference type="GeneID" id="33940791"/>
<keyword evidence="2 3" id="KW-0040">ANK repeat</keyword>
<dbReference type="KEGG" id="ete:ETEE_3338"/>
<proteinExistence type="predicted"/>
<name>A0A076LML8_9GAMM</name>
<evidence type="ECO:0000313" key="6">
    <source>
        <dbReference type="Proteomes" id="UP000028681"/>
    </source>
</evidence>
<dbReference type="EMBL" id="CP006664">
    <property type="protein sequence ID" value="AIJ09760.1"/>
    <property type="molecule type" value="Genomic_DNA"/>
</dbReference>
<dbReference type="PROSITE" id="PS50297">
    <property type="entry name" value="ANK_REP_REGION"/>
    <property type="match status" value="1"/>
</dbReference>
<dbReference type="InterPro" id="IPR002110">
    <property type="entry name" value="Ankyrin_rpt"/>
</dbReference>
<dbReference type="InterPro" id="IPR050776">
    <property type="entry name" value="Ank_Repeat/CDKN_Inhibitor"/>
</dbReference>
<keyword evidence="1" id="KW-0677">Repeat</keyword>
<dbReference type="PROSITE" id="PS50088">
    <property type="entry name" value="ANK_REPEAT"/>
    <property type="match status" value="1"/>
</dbReference>
<sequence>MKIRALFFLLSSLLALSSAPTFSQPTPDSLSVKQQLNDYLWNAARDGNIAVINDFISTGYNMNVQDSHGYTAVILAAYHGHQEIVTRLIHAGADPCLRDNRGNTALMGAIFKGEISIARRLIAAKCSPDIQNKAGQTAAMYASLFQQHELLAKLEARGADMTITDTHGNSVATLSTGEINTGK</sequence>
<dbReference type="SUPFAM" id="SSF48403">
    <property type="entry name" value="Ankyrin repeat"/>
    <property type="match status" value="1"/>
</dbReference>
<accession>A0A076LML8</accession>
<evidence type="ECO:0000256" key="1">
    <source>
        <dbReference type="ARBA" id="ARBA00022737"/>
    </source>
</evidence>
<feature type="repeat" description="ANK" evidence="3">
    <location>
        <begin position="68"/>
        <end position="100"/>
    </location>
</feature>
<dbReference type="HOGENOM" id="CLU_000134_34_0_6"/>
<feature type="chain" id="PRO_5001715309" evidence="4">
    <location>
        <begin position="24"/>
        <end position="183"/>
    </location>
</feature>
<protein>
    <submittedName>
        <fullName evidence="5">Ankyrin</fullName>
    </submittedName>
</protein>
<evidence type="ECO:0000256" key="4">
    <source>
        <dbReference type="SAM" id="SignalP"/>
    </source>
</evidence>
<dbReference type="Gene3D" id="1.25.40.20">
    <property type="entry name" value="Ankyrin repeat-containing domain"/>
    <property type="match status" value="1"/>
</dbReference>
<evidence type="ECO:0000256" key="3">
    <source>
        <dbReference type="PROSITE-ProRule" id="PRU00023"/>
    </source>
</evidence>
<reference evidence="5 6" key="1">
    <citation type="journal article" date="2012" name="PLoS ONE">
        <title>Edwardsiella comparative phylogenomics reveal the new intra/inter-species taxonomic relationships, virulence evolution and niche adaptation mechanisms.</title>
        <authorList>
            <person name="Yang M."/>
            <person name="Lv Y."/>
            <person name="Xiao J."/>
            <person name="Wu H."/>
            <person name="Zheng H."/>
            <person name="Liu Q."/>
            <person name="Zhang Y."/>
            <person name="Wang Q."/>
        </authorList>
    </citation>
    <scope>NUCLEOTIDE SEQUENCE [LARGE SCALE GENOMIC DNA]</scope>
    <source>
        <strain evidence="6">080813</strain>
    </source>
</reference>
<dbReference type="InterPro" id="IPR036770">
    <property type="entry name" value="Ankyrin_rpt-contain_sf"/>
</dbReference>
<dbReference type="SMART" id="SM00248">
    <property type="entry name" value="ANK"/>
    <property type="match status" value="4"/>
</dbReference>
<feature type="signal peptide" evidence="4">
    <location>
        <begin position="1"/>
        <end position="23"/>
    </location>
</feature>
<dbReference type="Pfam" id="PF12796">
    <property type="entry name" value="Ank_2"/>
    <property type="match status" value="1"/>
</dbReference>
<dbReference type="AlphaFoldDB" id="A0A076LML8"/>